<dbReference type="SUPFAM" id="SSF46785">
    <property type="entry name" value="Winged helix' DNA-binding domain"/>
    <property type="match status" value="1"/>
</dbReference>
<dbReference type="Gene3D" id="3.30.450.40">
    <property type="match status" value="1"/>
</dbReference>
<evidence type="ECO:0000259" key="5">
    <source>
        <dbReference type="PROSITE" id="PS51078"/>
    </source>
</evidence>
<dbReference type="Gene3D" id="1.10.10.10">
    <property type="entry name" value="Winged helix-like DNA-binding domain superfamily/Winged helix DNA-binding domain"/>
    <property type="match status" value="1"/>
</dbReference>
<keyword evidence="2" id="KW-0238">DNA-binding</keyword>
<dbReference type="PANTHER" id="PTHR30136">
    <property type="entry name" value="HELIX-TURN-HELIX TRANSCRIPTIONAL REGULATOR, ICLR FAMILY"/>
    <property type="match status" value="1"/>
</dbReference>
<dbReference type="InterPro" id="IPR050707">
    <property type="entry name" value="HTH_MetabolicPath_Reg"/>
</dbReference>
<organism evidence="6 7">
    <name type="scientific">Lutispora saccharofermentans</name>
    <dbReference type="NCBI Taxonomy" id="3024236"/>
    <lineage>
        <taxon>Bacteria</taxon>
        <taxon>Bacillati</taxon>
        <taxon>Bacillota</taxon>
        <taxon>Clostridia</taxon>
        <taxon>Lutisporales</taxon>
        <taxon>Lutisporaceae</taxon>
        <taxon>Lutispora</taxon>
    </lineage>
</organism>
<sequence length="262" mass="29542">MQEKEKKGSKNNSLDKALYLLSYFNYDRDTIGLSELSRISDIPKATVYRTLSTLESRGYLQKVDVMGKESQYKLGLKFLELGNIVSNNIELKAIARPYMERLRSAINECSQLVVQSSDEAIYIEKLECSRPVKAYTRVGRRAPLYAGACPRAIFSFLPDEEIDKILSKVELIKYTKNTVIDKDEIWKTIKETRKLGYTISYSELAEETYAIGAPIMDYTGNVAGSLSIVGPENRLNDDTIDLYVAEVLKATRGISQALGYRG</sequence>
<dbReference type="EMBL" id="JAJEKE010000013">
    <property type="protein sequence ID" value="MCQ1530623.1"/>
    <property type="molecule type" value="Genomic_DNA"/>
</dbReference>
<name>A0ABT1NHA4_9FIRM</name>
<evidence type="ECO:0000256" key="2">
    <source>
        <dbReference type="ARBA" id="ARBA00023125"/>
    </source>
</evidence>
<feature type="domain" description="IclR-ED" evidence="5">
    <location>
        <begin position="77"/>
        <end position="260"/>
    </location>
</feature>
<keyword evidence="1" id="KW-0805">Transcription regulation</keyword>
<dbReference type="PROSITE" id="PS51077">
    <property type="entry name" value="HTH_ICLR"/>
    <property type="match status" value="1"/>
</dbReference>
<evidence type="ECO:0000313" key="6">
    <source>
        <dbReference type="EMBL" id="MCQ1530623.1"/>
    </source>
</evidence>
<gene>
    <name evidence="6" type="ORF">LJD61_13860</name>
</gene>
<dbReference type="InterPro" id="IPR029016">
    <property type="entry name" value="GAF-like_dom_sf"/>
</dbReference>
<dbReference type="Pfam" id="PF09339">
    <property type="entry name" value="HTH_IclR"/>
    <property type="match status" value="1"/>
</dbReference>
<dbReference type="PANTHER" id="PTHR30136:SF24">
    <property type="entry name" value="HTH-TYPE TRANSCRIPTIONAL REPRESSOR ALLR"/>
    <property type="match status" value="1"/>
</dbReference>
<evidence type="ECO:0000256" key="3">
    <source>
        <dbReference type="ARBA" id="ARBA00023163"/>
    </source>
</evidence>
<dbReference type="SMART" id="SM00346">
    <property type="entry name" value="HTH_ICLR"/>
    <property type="match status" value="1"/>
</dbReference>
<evidence type="ECO:0000256" key="1">
    <source>
        <dbReference type="ARBA" id="ARBA00023015"/>
    </source>
</evidence>
<dbReference type="SUPFAM" id="SSF55781">
    <property type="entry name" value="GAF domain-like"/>
    <property type="match status" value="1"/>
</dbReference>
<dbReference type="Proteomes" id="UP001651880">
    <property type="component" value="Unassembled WGS sequence"/>
</dbReference>
<comment type="caution">
    <text evidence="6">The sequence shown here is derived from an EMBL/GenBank/DDBJ whole genome shotgun (WGS) entry which is preliminary data.</text>
</comment>
<keyword evidence="7" id="KW-1185">Reference proteome</keyword>
<dbReference type="Pfam" id="PF01614">
    <property type="entry name" value="IclR_C"/>
    <property type="match status" value="1"/>
</dbReference>
<dbReference type="InterPro" id="IPR036388">
    <property type="entry name" value="WH-like_DNA-bd_sf"/>
</dbReference>
<proteinExistence type="predicted"/>
<accession>A0ABT1NHA4</accession>
<dbReference type="InterPro" id="IPR005471">
    <property type="entry name" value="Tscrpt_reg_IclR_N"/>
</dbReference>
<evidence type="ECO:0000313" key="7">
    <source>
        <dbReference type="Proteomes" id="UP001651880"/>
    </source>
</evidence>
<dbReference type="InterPro" id="IPR014757">
    <property type="entry name" value="Tscrpt_reg_IclR_C"/>
</dbReference>
<dbReference type="InterPro" id="IPR036390">
    <property type="entry name" value="WH_DNA-bd_sf"/>
</dbReference>
<protein>
    <submittedName>
        <fullName evidence="6">IclR family transcriptional regulator</fullName>
    </submittedName>
</protein>
<keyword evidence="3" id="KW-0804">Transcription</keyword>
<evidence type="ECO:0000259" key="4">
    <source>
        <dbReference type="PROSITE" id="PS51077"/>
    </source>
</evidence>
<feature type="domain" description="HTH iclR-type" evidence="4">
    <location>
        <begin position="11"/>
        <end position="76"/>
    </location>
</feature>
<dbReference type="RefSeq" id="WP_255228145.1">
    <property type="nucleotide sequence ID" value="NZ_JAJEKE010000013.1"/>
</dbReference>
<reference evidence="6 7" key="1">
    <citation type="submission" date="2021-10" db="EMBL/GenBank/DDBJ databases">
        <title>Lutispora strain m25 sp. nov., a thermophilic, non-spore-forming bacterium isolated from a lab-scale methanogenic bioreactor digesting anaerobic sludge.</title>
        <authorList>
            <person name="El Houari A."/>
            <person name="Mcdonald J."/>
        </authorList>
    </citation>
    <scope>NUCLEOTIDE SEQUENCE [LARGE SCALE GENOMIC DNA]</scope>
    <source>
        <strain evidence="7">m25</strain>
    </source>
</reference>
<dbReference type="PROSITE" id="PS51078">
    <property type="entry name" value="ICLR_ED"/>
    <property type="match status" value="1"/>
</dbReference>